<dbReference type="Proteomes" id="UP000675664">
    <property type="component" value="Unassembled WGS sequence"/>
</dbReference>
<evidence type="ECO:0000313" key="2">
    <source>
        <dbReference type="EMBL" id="MBR0596940.1"/>
    </source>
</evidence>
<comment type="caution">
    <text evidence="2">The sequence shown here is derived from an EMBL/GenBank/DDBJ whole genome shotgun (WGS) entry which is preliminary data.</text>
</comment>
<proteinExistence type="predicted"/>
<evidence type="ECO:0000256" key="1">
    <source>
        <dbReference type="SAM" id="MobiDB-lite"/>
    </source>
</evidence>
<dbReference type="EMBL" id="JAGSND010000002">
    <property type="protein sequence ID" value="MBR0596940.1"/>
    <property type="molecule type" value="Genomic_DNA"/>
</dbReference>
<feature type="compositionally biased region" description="Basic and acidic residues" evidence="1">
    <location>
        <begin position="1"/>
        <end position="12"/>
    </location>
</feature>
<dbReference type="AlphaFoldDB" id="A0A8J7W0E1"/>
<accession>A0A8J7W0E1</accession>
<protein>
    <submittedName>
        <fullName evidence="2">Uncharacterized protein</fullName>
    </submittedName>
</protein>
<evidence type="ECO:0000313" key="3">
    <source>
        <dbReference type="Proteomes" id="UP000675664"/>
    </source>
</evidence>
<name>A0A8J7W0E1_9FIRM</name>
<organism evidence="2 3">
    <name type="scientific">Sinanaerobacter chloroacetimidivorans</name>
    <dbReference type="NCBI Taxonomy" id="2818044"/>
    <lineage>
        <taxon>Bacteria</taxon>
        <taxon>Bacillati</taxon>
        <taxon>Bacillota</taxon>
        <taxon>Clostridia</taxon>
        <taxon>Peptostreptococcales</taxon>
        <taxon>Anaerovoracaceae</taxon>
        <taxon>Sinanaerobacter</taxon>
    </lineage>
</organism>
<gene>
    <name evidence="2" type="ORF">KCX82_03535</name>
</gene>
<sequence length="48" mass="5518">MDKNNFDNKENLGHGIKGDVSNAKNLKDEKNNKNNKVNNLRSDKNFEN</sequence>
<reference evidence="2" key="1">
    <citation type="submission" date="2021-04" db="EMBL/GenBank/DDBJ databases">
        <title>Sinoanaerobacter chloroacetimidivorans sp. nov., an obligate anaerobic bacterium isolated from anaerobic sludge.</title>
        <authorList>
            <person name="Bao Y."/>
        </authorList>
    </citation>
    <scope>NUCLEOTIDE SEQUENCE</scope>
    <source>
        <strain evidence="2">BAD-6</strain>
    </source>
</reference>
<dbReference type="RefSeq" id="WP_227017072.1">
    <property type="nucleotide sequence ID" value="NZ_JAGSND010000002.1"/>
</dbReference>
<feature type="region of interest" description="Disordered" evidence="1">
    <location>
        <begin position="1"/>
        <end position="48"/>
    </location>
</feature>
<reference evidence="2" key="2">
    <citation type="submission" date="2021-04" db="EMBL/GenBank/DDBJ databases">
        <authorList>
            <person name="Liu J."/>
        </authorList>
    </citation>
    <scope>NUCLEOTIDE SEQUENCE</scope>
    <source>
        <strain evidence="2">BAD-6</strain>
    </source>
</reference>
<keyword evidence="3" id="KW-1185">Reference proteome</keyword>